<evidence type="ECO:0000313" key="2">
    <source>
        <dbReference type="Proteomes" id="UP000092460"/>
    </source>
</evidence>
<dbReference type="VEuPathDB" id="VectorBase:GPPI017063"/>
<keyword evidence="2" id="KW-1185">Reference proteome</keyword>
<accession>A0A1B0B2U2</accession>
<reference evidence="2" key="1">
    <citation type="submission" date="2015-01" db="EMBL/GenBank/DDBJ databases">
        <authorList>
            <person name="Aksoy S."/>
            <person name="Warren W."/>
            <person name="Wilson R.K."/>
        </authorList>
    </citation>
    <scope>NUCLEOTIDE SEQUENCE [LARGE SCALE GENOMIC DNA]</scope>
    <source>
        <strain evidence="2">IAEA</strain>
    </source>
</reference>
<dbReference type="EMBL" id="JXJN01007712">
    <property type="status" value="NOT_ANNOTATED_CDS"/>
    <property type="molecule type" value="Genomic_DNA"/>
</dbReference>
<proteinExistence type="predicted"/>
<sequence>MLLHLANTYTGAEILSEICIHSKAAEKFGKRRNYRISYHRLISASDKFFSFSMMWQVMHFLLSHSDIIEIILRCVNSFSGLGLLEEFTLITGINARTFVQETVSLRNLEFINDLGVNQIRIQKLMLSLLTRFIIKESNFDDTIKYENATYEPSDENNALHMKYSLESTTNRSIEYYHSRKSLIEGLVRQQSNLRSGGLGVTILGSHKAMH</sequence>
<evidence type="ECO:0000313" key="1">
    <source>
        <dbReference type="EnsemblMetazoa" id="GPPI017063-PA"/>
    </source>
</evidence>
<dbReference type="AlphaFoldDB" id="A0A1B0B2U2"/>
<dbReference type="EnsemblMetazoa" id="GPPI017063-RA">
    <property type="protein sequence ID" value="GPPI017063-PA"/>
    <property type="gene ID" value="GPPI017063"/>
</dbReference>
<reference evidence="1" key="2">
    <citation type="submission" date="2020-05" db="UniProtKB">
        <authorList>
            <consortium name="EnsemblMetazoa"/>
        </authorList>
    </citation>
    <scope>IDENTIFICATION</scope>
    <source>
        <strain evidence="1">IAEA</strain>
    </source>
</reference>
<dbReference type="STRING" id="67801.A0A1B0B2U2"/>
<name>A0A1B0B2U2_9MUSC</name>
<organism evidence="1 2">
    <name type="scientific">Glossina palpalis gambiensis</name>
    <dbReference type="NCBI Taxonomy" id="67801"/>
    <lineage>
        <taxon>Eukaryota</taxon>
        <taxon>Metazoa</taxon>
        <taxon>Ecdysozoa</taxon>
        <taxon>Arthropoda</taxon>
        <taxon>Hexapoda</taxon>
        <taxon>Insecta</taxon>
        <taxon>Pterygota</taxon>
        <taxon>Neoptera</taxon>
        <taxon>Endopterygota</taxon>
        <taxon>Diptera</taxon>
        <taxon>Brachycera</taxon>
        <taxon>Muscomorpha</taxon>
        <taxon>Hippoboscoidea</taxon>
        <taxon>Glossinidae</taxon>
        <taxon>Glossina</taxon>
    </lineage>
</organism>
<protein>
    <submittedName>
        <fullName evidence="1">Uncharacterized protein</fullName>
    </submittedName>
</protein>
<dbReference type="Proteomes" id="UP000092460">
    <property type="component" value="Unassembled WGS sequence"/>
</dbReference>